<dbReference type="PANTHER" id="PTHR47219">
    <property type="entry name" value="RAB GTPASE-ACTIVATING PROTEIN 1-LIKE"/>
    <property type="match status" value="1"/>
</dbReference>
<dbReference type="PANTHER" id="PTHR47219:SF9">
    <property type="entry name" value="GTPASE ACTIVATING PROTEIN AND CENTROSOME-ASSOCIATED, ISOFORM B"/>
    <property type="match status" value="1"/>
</dbReference>
<dbReference type="InterPro" id="IPR035969">
    <property type="entry name" value="Rab-GAP_TBC_sf"/>
</dbReference>
<dbReference type="SMART" id="SM00164">
    <property type="entry name" value="TBC"/>
    <property type="match status" value="1"/>
</dbReference>
<dbReference type="EMBL" id="KZ819675">
    <property type="protein sequence ID" value="PWN25630.1"/>
    <property type="molecule type" value="Genomic_DNA"/>
</dbReference>
<dbReference type="InterPro" id="IPR050302">
    <property type="entry name" value="Rab_GAP_TBC_domain"/>
</dbReference>
<feature type="domain" description="Rab-GAP TBC" evidence="2">
    <location>
        <begin position="785"/>
        <end position="978"/>
    </location>
</feature>
<dbReference type="GeneID" id="37030288"/>
<feature type="compositionally biased region" description="Polar residues" evidence="1">
    <location>
        <begin position="268"/>
        <end position="286"/>
    </location>
</feature>
<dbReference type="SUPFAM" id="SSF47923">
    <property type="entry name" value="Ypt/Rab-GAP domain of gyp1p"/>
    <property type="match status" value="2"/>
</dbReference>
<feature type="compositionally biased region" description="Polar residues" evidence="1">
    <location>
        <begin position="421"/>
        <end position="432"/>
    </location>
</feature>
<dbReference type="PROSITE" id="PS50086">
    <property type="entry name" value="TBC_RABGAP"/>
    <property type="match status" value="1"/>
</dbReference>
<feature type="region of interest" description="Disordered" evidence="1">
    <location>
        <begin position="151"/>
        <end position="321"/>
    </location>
</feature>
<feature type="compositionally biased region" description="Polar residues" evidence="1">
    <location>
        <begin position="294"/>
        <end position="308"/>
    </location>
</feature>
<dbReference type="AlphaFoldDB" id="A0A316UK80"/>
<feature type="compositionally biased region" description="Low complexity" evidence="1">
    <location>
        <begin position="675"/>
        <end position="684"/>
    </location>
</feature>
<evidence type="ECO:0000256" key="1">
    <source>
        <dbReference type="SAM" id="MobiDB-lite"/>
    </source>
</evidence>
<organism evidence="3 4">
    <name type="scientific">Jaminaea rosea</name>
    <dbReference type="NCBI Taxonomy" id="1569628"/>
    <lineage>
        <taxon>Eukaryota</taxon>
        <taxon>Fungi</taxon>
        <taxon>Dikarya</taxon>
        <taxon>Basidiomycota</taxon>
        <taxon>Ustilaginomycotina</taxon>
        <taxon>Exobasidiomycetes</taxon>
        <taxon>Microstromatales</taxon>
        <taxon>Microstromatales incertae sedis</taxon>
        <taxon>Jaminaea</taxon>
    </lineage>
</organism>
<feature type="compositionally biased region" description="Pro residues" evidence="1">
    <location>
        <begin position="502"/>
        <end position="521"/>
    </location>
</feature>
<feature type="compositionally biased region" description="Low complexity" evidence="1">
    <location>
        <begin position="444"/>
        <end position="466"/>
    </location>
</feature>
<feature type="region of interest" description="Disordered" evidence="1">
    <location>
        <begin position="379"/>
        <end position="730"/>
    </location>
</feature>
<feature type="compositionally biased region" description="Basic and acidic residues" evidence="1">
    <location>
        <begin position="622"/>
        <end position="633"/>
    </location>
</feature>
<feature type="compositionally biased region" description="Pro residues" evidence="1">
    <location>
        <begin position="189"/>
        <end position="198"/>
    </location>
</feature>
<dbReference type="Gene3D" id="1.10.472.80">
    <property type="entry name" value="Ypt/Rab-GAP domain of gyp1p, domain 3"/>
    <property type="match status" value="1"/>
</dbReference>
<dbReference type="InterPro" id="IPR000195">
    <property type="entry name" value="Rab-GAP-TBC_dom"/>
</dbReference>
<feature type="compositionally biased region" description="Polar residues" evidence="1">
    <location>
        <begin position="526"/>
        <end position="544"/>
    </location>
</feature>
<dbReference type="STRING" id="1569628.A0A316UK80"/>
<name>A0A316UK80_9BASI</name>
<dbReference type="Pfam" id="PF00566">
    <property type="entry name" value="RabGAP-TBC"/>
    <property type="match status" value="1"/>
</dbReference>
<sequence length="1094" mass="115005">MDAHTLNAWTRFALQKGGIGTCTALVDNPATDAEDLMFMTGEKIIVLRRLDQDSAGAAESSAMSASSSSSSRRKSQNDGDAWFLGYCEGVVGKFKGAHVQIHGKLKKPVLMRRSHQAPIQEASTKLMSQAAAASLPESQVPVGIPVSTIESEDSEIGHAKSGKGSADSSAGNRVNGMTASVPPASSSSAPPPRAPPATQPTAPSYRRPSARDSSDSDSDESETMLPWARPAVEDDADPRKLGPGAAAAASSSSASRSDGPNELVRTALMQTQISPVESRNSSNESGAKSFGSHIPQSPSVESHMTSGTEDSEDDDANSSRRDHTLSIYDIYGRDSVAFPNFNFRGLPHSDTAASLKVESDKHPTPPMAPEHIRARVGAAAAPNNDVAAKLRSSPSGRRPNAAPDPRVAPPPPQAARALASSLRQQVEATSPRTEAPPQFPPNPHAHSAAPNGRQAAASAPNTPALAQHQDGPSRSNPNSMHGAPHGAPTFDPRRRPSGLQNGPPPGPPQQPQQRQQPPPLRIPQRSNTGSLTSPPSGVTNSATSPMAPPQGIPRPGQAIPAGFGPGSFISAAARGDRGSGSSSPGSVASAPADATSPYGSAASPTGSYFPPSVMASVGPKRASSDRTSQRERVGSGQLRKNPSNPSPGSYGGGQMPTGSVRGSSGVDILSPPPSSALGASRSPSPLGPTPPGNTSSRQPSPHFDTARAHSPSGSMASSSGPRSAPPQSVRPLAYDAKGFVLGSGVPCRPEIEDHETVKKWQAILAENDLVGARKNRKVRKLVQAGIPNSMRGQVWLFLCNASVRRRPGLFEGLCVTSQAPKGRKGREALYETIEKDVARCYPDNRLFQEGASGKADLEAILKAYVHYNPIIGYTQGMGLIAGMFLLHLPAEDAFWLLCALLRDIHMEGYFSNEMKQLHIDGVILGQLIQTMDGELANKLADVGVEPINFSPSWFLPLFCRILPWPTLIRVWDVFFYEGPNWILQVSLAIIRIIRAPLMATRGITASEDVLRLLLHPPTQELTTENVLSCALTVKLKDGEMRKMSRSASKLVREAQGMRGRRASSTSGPAVNGAAAAAAAGGAAAGRSPSVPARR</sequence>
<protein>
    <recommendedName>
        <fullName evidence="2">Rab-GAP TBC domain-containing protein</fullName>
    </recommendedName>
</protein>
<dbReference type="GO" id="GO:0031267">
    <property type="term" value="F:small GTPase binding"/>
    <property type="evidence" value="ECO:0007669"/>
    <property type="project" value="TreeGrafter"/>
</dbReference>
<dbReference type="OrthoDB" id="159449at2759"/>
<feature type="compositionally biased region" description="Low complexity" evidence="1">
    <location>
        <begin position="245"/>
        <end position="257"/>
    </location>
</feature>
<proteinExistence type="predicted"/>
<feature type="compositionally biased region" description="Low complexity" evidence="1">
    <location>
        <begin position="162"/>
        <end position="171"/>
    </location>
</feature>
<dbReference type="Gene3D" id="1.10.8.270">
    <property type="entry name" value="putative rabgap domain of human tbc1 domain family member 14 like domains"/>
    <property type="match status" value="1"/>
</dbReference>
<feature type="compositionally biased region" description="Low complexity" evidence="1">
    <location>
        <begin position="710"/>
        <end position="727"/>
    </location>
</feature>
<accession>A0A316UK80</accession>
<feature type="compositionally biased region" description="Low complexity" evidence="1">
    <location>
        <begin position="579"/>
        <end position="594"/>
    </location>
</feature>
<dbReference type="RefSeq" id="XP_025360242.1">
    <property type="nucleotide sequence ID" value="XM_025508465.1"/>
</dbReference>
<dbReference type="Gene3D" id="1.10.10.750">
    <property type="entry name" value="Ypt/Rab-GAP domain of gyp1p, domain 1"/>
    <property type="match status" value="1"/>
</dbReference>
<feature type="compositionally biased region" description="Low complexity" evidence="1">
    <location>
        <begin position="178"/>
        <end position="188"/>
    </location>
</feature>
<dbReference type="Proteomes" id="UP000245884">
    <property type="component" value="Unassembled WGS sequence"/>
</dbReference>
<keyword evidence="4" id="KW-1185">Reference proteome</keyword>
<evidence type="ECO:0000313" key="4">
    <source>
        <dbReference type="Proteomes" id="UP000245884"/>
    </source>
</evidence>
<evidence type="ECO:0000313" key="3">
    <source>
        <dbReference type="EMBL" id="PWN25630.1"/>
    </source>
</evidence>
<reference evidence="3 4" key="1">
    <citation type="journal article" date="2018" name="Mol. Biol. Evol.">
        <title>Broad Genomic Sampling Reveals a Smut Pathogenic Ancestry of the Fungal Clade Ustilaginomycotina.</title>
        <authorList>
            <person name="Kijpornyongpan T."/>
            <person name="Mondo S.J."/>
            <person name="Barry K."/>
            <person name="Sandor L."/>
            <person name="Lee J."/>
            <person name="Lipzen A."/>
            <person name="Pangilinan J."/>
            <person name="LaButti K."/>
            <person name="Hainaut M."/>
            <person name="Henrissat B."/>
            <person name="Grigoriev I.V."/>
            <person name="Spatafora J.W."/>
            <person name="Aime M.C."/>
        </authorList>
    </citation>
    <scope>NUCLEOTIDE SEQUENCE [LARGE SCALE GENOMIC DNA]</scope>
    <source>
        <strain evidence="3 4">MCA 5214</strain>
    </source>
</reference>
<gene>
    <name evidence="3" type="ORF">BDZ90DRAFT_262276</name>
</gene>
<feature type="compositionally biased region" description="Polar residues" evidence="1">
    <location>
        <begin position="470"/>
        <end position="479"/>
    </location>
</feature>
<evidence type="ECO:0000259" key="2">
    <source>
        <dbReference type="PROSITE" id="PS50086"/>
    </source>
</evidence>
<dbReference type="GO" id="GO:0005096">
    <property type="term" value="F:GTPase activator activity"/>
    <property type="evidence" value="ECO:0007669"/>
    <property type="project" value="TreeGrafter"/>
</dbReference>